<evidence type="ECO:0000313" key="1">
    <source>
        <dbReference type="EMBL" id="MBX63819.1"/>
    </source>
</evidence>
<reference evidence="1" key="1">
    <citation type="submission" date="2018-02" db="EMBL/GenBank/DDBJ databases">
        <title>Rhizophora mucronata_Transcriptome.</title>
        <authorList>
            <person name="Meera S.P."/>
            <person name="Sreeshan A."/>
            <person name="Augustine A."/>
        </authorList>
    </citation>
    <scope>NUCLEOTIDE SEQUENCE</scope>
    <source>
        <tissue evidence="1">Leaf</tissue>
    </source>
</reference>
<organism evidence="1">
    <name type="scientific">Rhizophora mucronata</name>
    <name type="common">Asiatic mangrove</name>
    <dbReference type="NCBI Taxonomy" id="61149"/>
    <lineage>
        <taxon>Eukaryota</taxon>
        <taxon>Viridiplantae</taxon>
        <taxon>Streptophyta</taxon>
        <taxon>Embryophyta</taxon>
        <taxon>Tracheophyta</taxon>
        <taxon>Spermatophyta</taxon>
        <taxon>Magnoliopsida</taxon>
        <taxon>eudicotyledons</taxon>
        <taxon>Gunneridae</taxon>
        <taxon>Pentapetalae</taxon>
        <taxon>rosids</taxon>
        <taxon>fabids</taxon>
        <taxon>Malpighiales</taxon>
        <taxon>Rhizophoraceae</taxon>
        <taxon>Rhizophora</taxon>
    </lineage>
</organism>
<dbReference type="EMBL" id="GGEC01083335">
    <property type="protein sequence ID" value="MBX63819.1"/>
    <property type="molecule type" value="Transcribed_RNA"/>
</dbReference>
<sequence length="25" mass="3067">MRTPSRTNHLAKFCWRRPDIICNFC</sequence>
<accession>A0A2P2QA96</accession>
<dbReference type="AlphaFoldDB" id="A0A2P2QA96"/>
<protein>
    <submittedName>
        <fullName evidence="1">Uncharacterized protein</fullName>
    </submittedName>
</protein>
<proteinExistence type="predicted"/>
<name>A0A2P2QA96_RHIMU</name>